<dbReference type="Proteomes" id="UP001059822">
    <property type="component" value="Chromosome"/>
</dbReference>
<keyword evidence="4" id="KW-1185">Reference proteome</keyword>
<dbReference type="RefSeq" id="WP_218194346.1">
    <property type="nucleotide sequence ID" value="NZ_CP054597.1"/>
</dbReference>
<evidence type="ECO:0000313" key="2">
    <source>
        <dbReference type="EMBL" id="UTO56826.1"/>
    </source>
</evidence>
<dbReference type="EMBL" id="CP089286">
    <property type="protein sequence ID" value="UTO55910.1"/>
    <property type="molecule type" value="Genomic_DNA"/>
</dbReference>
<name>A0A9Q9F433_9RICK</name>
<dbReference type="EMBL" id="CP089285">
    <property type="protein sequence ID" value="UTO56826.1"/>
    <property type="molecule type" value="Genomic_DNA"/>
</dbReference>
<gene>
    <name evidence="2" type="ORF">LUA81_02500</name>
    <name evidence="1" type="ORF">LUA82_02520</name>
</gene>
<evidence type="ECO:0000313" key="4">
    <source>
        <dbReference type="Proteomes" id="UP001059985"/>
    </source>
</evidence>
<proteinExistence type="predicted"/>
<reference evidence="1" key="1">
    <citation type="journal article" date="2022" name="Microorganisms">
        <title>Assembly and Comparison of Ca. Neoehrlichia mikurensis Genomes.</title>
        <authorList>
            <person name="Azagi T."/>
            <person name="Dirks R.P."/>
            <person name="Yebra-Pimentel E.S."/>
            <person name="Schaap P.J."/>
            <person name="Koehorst J.J."/>
            <person name="Esser H.J."/>
            <person name="Sprong H."/>
        </authorList>
    </citation>
    <scope>NUCLEOTIDE SEQUENCE</scope>
    <source>
        <strain evidence="2">18-2804</strain>
        <strain evidence="1">18-2837</strain>
    </source>
</reference>
<organism evidence="1 3">
    <name type="scientific">Neoehrlichia mikurensis</name>
    <dbReference type="NCBI Taxonomy" id="89586"/>
    <lineage>
        <taxon>Bacteria</taxon>
        <taxon>Pseudomonadati</taxon>
        <taxon>Pseudomonadota</taxon>
        <taxon>Alphaproteobacteria</taxon>
        <taxon>Rickettsiales</taxon>
        <taxon>Anaplasmataceae</taxon>
        <taxon>Candidatus Neoehrlichia</taxon>
    </lineage>
</organism>
<dbReference type="AlphaFoldDB" id="A0A9Q9F433"/>
<evidence type="ECO:0000313" key="1">
    <source>
        <dbReference type="EMBL" id="UTO55910.1"/>
    </source>
</evidence>
<protein>
    <submittedName>
        <fullName evidence="1">Uncharacterized protein</fullName>
    </submittedName>
</protein>
<accession>A0A9Q9F433</accession>
<sequence>MHDIIVHMSDVNTSNFKMNKGNFTITNGDITVESHMHQSIADAPDYCNLTIKNDNASSELTNLTIDRLQLDLLNNQIDITFSTPHLNEHYNNISDIFTSQGFTIDII</sequence>
<dbReference type="Proteomes" id="UP001059985">
    <property type="component" value="Chromosome"/>
</dbReference>
<evidence type="ECO:0000313" key="3">
    <source>
        <dbReference type="Proteomes" id="UP001059822"/>
    </source>
</evidence>